<proteinExistence type="predicted"/>
<dbReference type="EMBL" id="QSSA01000027">
    <property type="protein sequence ID" value="RGL57402.1"/>
    <property type="molecule type" value="Genomic_DNA"/>
</dbReference>
<accession>A0AA92SX66</accession>
<gene>
    <name evidence="1" type="ORF">DXC61_11670</name>
</gene>
<name>A0AA92SX66_9BACT</name>
<evidence type="ECO:0000313" key="2">
    <source>
        <dbReference type="Proteomes" id="UP000261187"/>
    </source>
</evidence>
<dbReference type="AlphaFoldDB" id="A0AA92SX66"/>
<reference evidence="1 2" key="1">
    <citation type="submission" date="2018-08" db="EMBL/GenBank/DDBJ databases">
        <title>A genome reference for cultivated species of the human gut microbiota.</title>
        <authorList>
            <person name="Zou Y."/>
            <person name="Xue W."/>
            <person name="Luo G."/>
        </authorList>
    </citation>
    <scope>NUCLEOTIDE SEQUENCE [LARGE SCALE GENOMIC DNA]</scope>
    <source>
        <strain evidence="1 2">TF06-40</strain>
    </source>
</reference>
<organism evidence="1 2">
    <name type="scientific">Segatella copri</name>
    <dbReference type="NCBI Taxonomy" id="165179"/>
    <lineage>
        <taxon>Bacteria</taxon>
        <taxon>Pseudomonadati</taxon>
        <taxon>Bacteroidota</taxon>
        <taxon>Bacteroidia</taxon>
        <taxon>Bacteroidales</taxon>
        <taxon>Prevotellaceae</taxon>
        <taxon>Segatella</taxon>
    </lineage>
</organism>
<comment type="caution">
    <text evidence="1">The sequence shown here is derived from an EMBL/GenBank/DDBJ whole genome shotgun (WGS) entry which is preliminary data.</text>
</comment>
<protein>
    <submittedName>
        <fullName evidence="1">Uncharacterized protein</fullName>
    </submittedName>
</protein>
<evidence type="ECO:0000313" key="1">
    <source>
        <dbReference type="EMBL" id="RGL57402.1"/>
    </source>
</evidence>
<dbReference type="Proteomes" id="UP000261187">
    <property type="component" value="Unassembled WGS sequence"/>
</dbReference>
<sequence length="85" mass="10005">MLDKEKALYAIKTSYLNSYKVIVAGARDFADYAFMKKKTSVNNLRHFFLYLCNIKNRQNVRNSLLLSHQNVRNRAKIGRHNVTNR</sequence>